<evidence type="ECO:0000256" key="1">
    <source>
        <dbReference type="SAM" id="SignalP"/>
    </source>
</evidence>
<keyword evidence="3" id="KW-1185">Reference proteome</keyword>
<evidence type="ECO:0000313" key="3">
    <source>
        <dbReference type="Proteomes" id="UP000186308"/>
    </source>
</evidence>
<evidence type="ECO:0000313" key="2">
    <source>
        <dbReference type="EMBL" id="SIQ18492.1"/>
    </source>
</evidence>
<protein>
    <submittedName>
        <fullName evidence="2">Uncharacterized protein</fullName>
    </submittedName>
</protein>
<dbReference type="Proteomes" id="UP000186308">
    <property type="component" value="Unassembled WGS sequence"/>
</dbReference>
<organism evidence="2 3">
    <name type="scientific">Acidiphilium rubrum</name>
    <dbReference type="NCBI Taxonomy" id="526"/>
    <lineage>
        <taxon>Bacteria</taxon>
        <taxon>Pseudomonadati</taxon>
        <taxon>Pseudomonadota</taxon>
        <taxon>Alphaproteobacteria</taxon>
        <taxon>Acetobacterales</taxon>
        <taxon>Acidocellaceae</taxon>
        <taxon>Acidiphilium</taxon>
    </lineage>
</organism>
<proteinExistence type="predicted"/>
<reference evidence="2 3" key="1">
    <citation type="submission" date="2017-01" db="EMBL/GenBank/DDBJ databases">
        <authorList>
            <person name="Varghese N."/>
            <person name="Submissions S."/>
        </authorList>
    </citation>
    <scope>NUCLEOTIDE SEQUENCE [LARGE SCALE GENOMIC DNA]</scope>
    <source>
        <strain evidence="2 3">ATCC 35905</strain>
    </source>
</reference>
<dbReference type="RefSeq" id="WP_139333948.1">
    <property type="nucleotide sequence ID" value="NZ_FTNE01000002.1"/>
</dbReference>
<dbReference type="AlphaFoldDB" id="A0A8G2FC31"/>
<accession>A0A8G2FC31</accession>
<feature type="chain" id="PRO_5034947716" evidence="1">
    <location>
        <begin position="25"/>
        <end position="67"/>
    </location>
</feature>
<name>A0A8G2FC31_ACIRU</name>
<sequence length="67" mass="7007">MRKMTRLLTILAVAGAFAPLAANASSVGTSMYQPGPLIVHAQPQHKAVNANGRTAHAQQMQAIARNG</sequence>
<dbReference type="EMBL" id="FTNE01000002">
    <property type="protein sequence ID" value="SIQ18492.1"/>
    <property type="molecule type" value="Genomic_DNA"/>
</dbReference>
<gene>
    <name evidence="2" type="ORF">SAMN05421828_102133</name>
</gene>
<keyword evidence="1" id="KW-0732">Signal</keyword>
<comment type="caution">
    <text evidence="2">The sequence shown here is derived from an EMBL/GenBank/DDBJ whole genome shotgun (WGS) entry which is preliminary data.</text>
</comment>
<feature type="signal peptide" evidence="1">
    <location>
        <begin position="1"/>
        <end position="24"/>
    </location>
</feature>